<dbReference type="EMBL" id="NCKW01005109">
    <property type="protein sequence ID" value="POM73500.1"/>
    <property type="molecule type" value="Genomic_DNA"/>
</dbReference>
<dbReference type="AlphaFoldDB" id="A0A2P4Y6R4"/>
<dbReference type="InterPro" id="IPR012337">
    <property type="entry name" value="RNaseH-like_sf"/>
</dbReference>
<feature type="non-terminal residue" evidence="2">
    <location>
        <position position="313"/>
    </location>
</feature>
<proteinExistence type="predicted"/>
<dbReference type="InterPro" id="IPR036397">
    <property type="entry name" value="RNaseH_sf"/>
</dbReference>
<gene>
    <name evidence="2" type="ORF">PHPALM_9651</name>
</gene>
<accession>A0A2P4Y6R4</accession>
<evidence type="ECO:0000313" key="2">
    <source>
        <dbReference type="EMBL" id="POM73500.1"/>
    </source>
</evidence>
<dbReference type="Proteomes" id="UP000237271">
    <property type="component" value="Unassembled WGS sequence"/>
</dbReference>
<keyword evidence="3" id="KW-1185">Reference proteome</keyword>
<feature type="compositionally biased region" description="Basic residues" evidence="1">
    <location>
        <begin position="304"/>
        <end position="313"/>
    </location>
</feature>
<dbReference type="GO" id="GO:0003676">
    <property type="term" value="F:nucleic acid binding"/>
    <property type="evidence" value="ECO:0007669"/>
    <property type="project" value="InterPro"/>
</dbReference>
<dbReference type="OrthoDB" id="413122at2759"/>
<dbReference type="PANTHER" id="PTHR47266">
    <property type="entry name" value="ENDONUCLEASE-RELATED"/>
    <property type="match status" value="1"/>
</dbReference>
<protein>
    <recommendedName>
        <fullName evidence="4">Integrase catalytic domain-containing protein</fullName>
    </recommendedName>
</protein>
<evidence type="ECO:0000256" key="1">
    <source>
        <dbReference type="SAM" id="MobiDB-lite"/>
    </source>
</evidence>
<name>A0A2P4Y6R4_9STRA</name>
<organism evidence="2 3">
    <name type="scientific">Phytophthora palmivora</name>
    <dbReference type="NCBI Taxonomy" id="4796"/>
    <lineage>
        <taxon>Eukaryota</taxon>
        <taxon>Sar</taxon>
        <taxon>Stramenopiles</taxon>
        <taxon>Oomycota</taxon>
        <taxon>Peronosporomycetes</taxon>
        <taxon>Peronosporales</taxon>
        <taxon>Peronosporaceae</taxon>
        <taxon>Phytophthora</taxon>
    </lineage>
</organism>
<dbReference type="InterPro" id="IPR052160">
    <property type="entry name" value="Gypsy_RT_Integrase-like"/>
</dbReference>
<comment type="caution">
    <text evidence="2">The sequence shown here is derived from an EMBL/GenBank/DDBJ whole genome shotgun (WGS) entry which is preliminary data.</text>
</comment>
<feature type="region of interest" description="Disordered" evidence="1">
    <location>
        <begin position="292"/>
        <end position="313"/>
    </location>
</feature>
<dbReference type="Gene3D" id="3.30.420.10">
    <property type="entry name" value="Ribonuclease H-like superfamily/Ribonuclease H"/>
    <property type="match status" value="1"/>
</dbReference>
<dbReference type="SUPFAM" id="SSF53098">
    <property type="entry name" value="Ribonuclease H-like"/>
    <property type="match status" value="1"/>
</dbReference>
<reference evidence="2 3" key="1">
    <citation type="journal article" date="2017" name="Genome Biol. Evol.">
        <title>Phytophthora megakarya and P. palmivora, closely related causal agents of cacao black pod rot, underwent increases in genome sizes and gene numbers by different mechanisms.</title>
        <authorList>
            <person name="Ali S.S."/>
            <person name="Shao J."/>
            <person name="Lary D.J."/>
            <person name="Kronmiller B."/>
            <person name="Shen D."/>
            <person name="Strem M.D."/>
            <person name="Amoako-Attah I."/>
            <person name="Akrofi A.Y."/>
            <person name="Begoude B.A."/>
            <person name="Ten Hoopen G.M."/>
            <person name="Coulibaly K."/>
            <person name="Kebe B.I."/>
            <person name="Melnick R.L."/>
            <person name="Guiltinan M.J."/>
            <person name="Tyler B.M."/>
            <person name="Meinhardt L.W."/>
            <person name="Bailey B.A."/>
        </authorList>
    </citation>
    <scope>NUCLEOTIDE SEQUENCE [LARGE SCALE GENOMIC DNA]</scope>
    <source>
        <strain evidence="3">sbr112.9</strain>
    </source>
</reference>
<evidence type="ECO:0008006" key="4">
    <source>
        <dbReference type="Google" id="ProtNLM"/>
    </source>
</evidence>
<evidence type="ECO:0000313" key="3">
    <source>
        <dbReference type="Proteomes" id="UP000237271"/>
    </source>
</evidence>
<sequence length="313" mass="36195">MRGGDVGDRWALDVAGPFPISNGAYVTRYAVARCVHEHTAKSVATFLMEDIVLKFGAFVATFMTDEKQNDWNLWVKFAVYAYNSAKHSTVALSPNELMVGRRLRPPNELLRRLEVTEAGELQTYHEQLIAAMTRSFQCAEEARQREQSRQARYYNRKVRQRREFHIGDRVWLYNPPRGRTATKFVHQWMGPMKIVEPAGYENYVLQREDKSGSPETVIAHVSFLVSYYYPEPLLKQVAADIDEQLRDEDQVWHERNVEATAASVRTTTTSESRRTATTMVKRAHGTIARKNYQHDTSGKLVELRRRRKRNRAG</sequence>
<feature type="compositionally biased region" description="Basic and acidic residues" evidence="1">
    <location>
        <begin position="292"/>
        <end position="303"/>
    </location>
</feature>